<reference evidence="2 3" key="1">
    <citation type="submission" date="2018-05" db="EMBL/GenBank/DDBJ databases">
        <title>Integrated omic analyses show evidence that a Ca. Accumulibacter phosphatis strain performs denitrification under micro-aerobic conditions.</title>
        <authorList>
            <person name="Camejo P.Y."/>
            <person name="Katherine M.D."/>
            <person name="Daniel N.R."/>
        </authorList>
    </citation>
    <scope>NUCLEOTIDE SEQUENCE [LARGE SCALE GENOMIC DNA]</scope>
    <source>
        <strain evidence="2">UW-LDO-IC</strain>
    </source>
</reference>
<evidence type="ECO:0000313" key="3">
    <source>
        <dbReference type="Proteomes" id="UP000253831"/>
    </source>
</evidence>
<name>A0A369XN57_9PROT</name>
<evidence type="ECO:0000256" key="1">
    <source>
        <dbReference type="SAM" id="MobiDB-lite"/>
    </source>
</evidence>
<organism evidence="2 3">
    <name type="scientific">Candidatus Accumulibacter meliphilus</name>
    <dbReference type="NCBI Taxonomy" id="2211374"/>
    <lineage>
        <taxon>Bacteria</taxon>
        <taxon>Pseudomonadati</taxon>
        <taxon>Pseudomonadota</taxon>
        <taxon>Betaproteobacteria</taxon>
        <taxon>Candidatus Accumulibacter</taxon>
    </lineage>
</organism>
<dbReference type="Proteomes" id="UP000253831">
    <property type="component" value="Unassembled WGS sequence"/>
</dbReference>
<proteinExistence type="predicted"/>
<feature type="compositionally biased region" description="Basic and acidic residues" evidence="1">
    <location>
        <begin position="69"/>
        <end position="80"/>
    </location>
</feature>
<dbReference type="EMBL" id="QPGA01000014">
    <property type="protein sequence ID" value="RDE50835.1"/>
    <property type="molecule type" value="Genomic_DNA"/>
</dbReference>
<accession>A0A369XN57</accession>
<feature type="compositionally biased region" description="Low complexity" evidence="1">
    <location>
        <begin position="41"/>
        <end position="54"/>
    </location>
</feature>
<feature type="region of interest" description="Disordered" evidence="1">
    <location>
        <begin position="37"/>
        <end position="80"/>
    </location>
</feature>
<dbReference type="AlphaFoldDB" id="A0A369XN57"/>
<comment type="caution">
    <text evidence="2">The sequence shown here is derived from an EMBL/GenBank/DDBJ whole genome shotgun (WGS) entry which is preliminary data.</text>
</comment>
<protein>
    <submittedName>
        <fullName evidence="2">Uncharacterized protein</fullName>
    </submittedName>
</protein>
<gene>
    <name evidence="2" type="ORF">DVS81_09410</name>
</gene>
<sequence length="80" mass="8333">MQCSITISHWRTGKAASCVGLSDGSCFGEALLLEAEARRNSPSSTPTGSATSVPGARQRQQAPFIGRAAAREKTLGRAVD</sequence>
<evidence type="ECO:0000313" key="2">
    <source>
        <dbReference type="EMBL" id="RDE50835.1"/>
    </source>
</evidence>